<dbReference type="EMBL" id="UYRU01057206">
    <property type="protein sequence ID" value="VDN13734.1"/>
    <property type="molecule type" value="Genomic_DNA"/>
</dbReference>
<dbReference type="Pfam" id="PF00382">
    <property type="entry name" value="TFIIB"/>
    <property type="match status" value="1"/>
</dbReference>
<evidence type="ECO:0000313" key="3">
    <source>
        <dbReference type="Proteomes" id="UP000281553"/>
    </source>
</evidence>
<dbReference type="OrthoDB" id="511529at2759"/>
<reference evidence="2 3" key="1">
    <citation type="submission" date="2018-11" db="EMBL/GenBank/DDBJ databases">
        <authorList>
            <consortium name="Pathogen Informatics"/>
        </authorList>
    </citation>
    <scope>NUCLEOTIDE SEQUENCE [LARGE SCALE GENOMIC DNA]</scope>
</reference>
<dbReference type="SUPFAM" id="SSF47954">
    <property type="entry name" value="Cyclin-like"/>
    <property type="match status" value="1"/>
</dbReference>
<dbReference type="AlphaFoldDB" id="A0A3P7LAJ3"/>
<protein>
    <recommendedName>
        <fullName evidence="1">Transcription factor TFIIB cyclin-like domain-containing protein</fullName>
    </recommendedName>
</protein>
<evidence type="ECO:0000259" key="1">
    <source>
        <dbReference type="Pfam" id="PF00382"/>
    </source>
</evidence>
<evidence type="ECO:0000313" key="2">
    <source>
        <dbReference type="EMBL" id="VDN13734.1"/>
    </source>
</evidence>
<organism evidence="2 3">
    <name type="scientific">Dibothriocephalus latus</name>
    <name type="common">Fish tapeworm</name>
    <name type="synonym">Diphyllobothrium latum</name>
    <dbReference type="NCBI Taxonomy" id="60516"/>
    <lineage>
        <taxon>Eukaryota</taxon>
        <taxon>Metazoa</taxon>
        <taxon>Spiralia</taxon>
        <taxon>Lophotrochozoa</taxon>
        <taxon>Platyhelminthes</taxon>
        <taxon>Cestoda</taxon>
        <taxon>Eucestoda</taxon>
        <taxon>Diphyllobothriidea</taxon>
        <taxon>Diphyllobothriidae</taxon>
        <taxon>Dibothriocephalus</taxon>
    </lineage>
</organism>
<dbReference type="GO" id="GO:0017025">
    <property type="term" value="F:TBP-class protein binding"/>
    <property type="evidence" value="ECO:0007669"/>
    <property type="project" value="InterPro"/>
</dbReference>
<dbReference type="InterPro" id="IPR036915">
    <property type="entry name" value="Cyclin-like_sf"/>
</dbReference>
<feature type="domain" description="Transcription factor TFIIB cyclin-like" evidence="1">
    <location>
        <begin position="3"/>
        <end position="44"/>
    </location>
</feature>
<name>A0A3P7LAJ3_DIBLA</name>
<dbReference type="InterPro" id="IPR013150">
    <property type="entry name" value="TFIIB_cyclin"/>
</dbReference>
<sequence length="90" mass="10266">MQLSAACIYVAARQLRVNLMLLDLSDAVAVNVYQVGRTYVDLKRKLNLSLPEVGKRPVEFSVTFEYWKSEFARTFFASLNLFFILGLGEI</sequence>
<accession>A0A3P7LAJ3</accession>
<keyword evidence="3" id="KW-1185">Reference proteome</keyword>
<dbReference type="Gene3D" id="1.10.472.10">
    <property type="entry name" value="Cyclin-like"/>
    <property type="match status" value="1"/>
</dbReference>
<gene>
    <name evidence="2" type="ORF">DILT_LOCUS9565</name>
</gene>
<dbReference type="Proteomes" id="UP000281553">
    <property type="component" value="Unassembled WGS sequence"/>
</dbReference>
<proteinExistence type="predicted"/>